<dbReference type="AlphaFoldDB" id="A0AA36MHW6"/>
<keyword evidence="7" id="KW-0406">Ion transport</keyword>
<evidence type="ECO:0000256" key="9">
    <source>
        <dbReference type="SAM" id="Phobius"/>
    </source>
</evidence>
<feature type="transmembrane region" description="Helical" evidence="9">
    <location>
        <begin position="109"/>
        <end position="135"/>
    </location>
</feature>
<accession>A0AA36MHW6</accession>
<feature type="transmembrane region" description="Helical" evidence="9">
    <location>
        <begin position="207"/>
        <end position="230"/>
    </location>
</feature>
<dbReference type="InterPro" id="IPR027470">
    <property type="entry name" value="Cation_efflux_CTD"/>
</dbReference>
<dbReference type="Proteomes" id="UP001176961">
    <property type="component" value="Unassembled WGS sequence"/>
</dbReference>
<evidence type="ECO:0000259" key="11">
    <source>
        <dbReference type="Pfam" id="PF16916"/>
    </source>
</evidence>
<comment type="subcellular location">
    <subcellularLocation>
        <location evidence="1">Membrane</location>
        <topology evidence="1">Multi-pass membrane protein</topology>
    </subcellularLocation>
</comment>
<feature type="transmembrane region" description="Helical" evidence="9">
    <location>
        <begin position="45"/>
        <end position="67"/>
    </location>
</feature>
<evidence type="ECO:0000256" key="8">
    <source>
        <dbReference type="ARBA" id="ARBA00023136"/>
    </source>
</evidence>
<evidence type="ECO:0000313" key="13">
    <source>
        <dbReference type="Proteomes" id="UP001176961"/>
    </source>
</evidence>
<feature type="transmembrane region" description="Helical" evidence="9">
    <location>
        <begin position="147"/>
        <end position="170"/>
    </location>
</feature>
<dbReference type="Gene3D" id="1.20.1510.10">
    <property type="entry name" value="Cation efflux protein transmembrane domain"/>
    <property type="match status" value="1"/>
</dbReference>
<organism evidence="12 13">
    <name type="scientific">Cylicocyclus nassatus</name>
    <name type="common">Nematode worm</name>
    <dbReference type="NCBI Taxonomy" id="53992"/>
    <lineage>
        <taxon>Eukaryota</taxon>
        <taxon>Metazoa</taxon>
        <taxon>Ecdysozoa</taxon>
        <taxon>Nematoda</taxon>
        <taxon>Chromadorea</taxon>
        <taxon>Rhabditida</taxon>
        <taxon>Rhabditina</taxon>
        <taxon>Rhabditomorpha</taxon>
        <taxon>Strongyloidea</taxon>
        <taxon>Strongylidae</taxon>
        <taxon>Cylicocyclus</taxon>
    </lineage>
</organism>
<proteinExistence type="inferred from homology"/>
<keyword evidence="8 9" id="KW-0472">Membrane</keyword>
<keyword evidence="3" id="KW-0813">Transport</keyword>
<name>A0AA36MHW6_CYLNA</name>
<comment type="caution">
    <text evidence="12">The sequence shown here is derived from an EMBL/GenBank/DDBJ whole genome shotgun (WGS) entry which is preliminary data.</text>
</comment>
<keyword evidence="6 9" id="KW-1133">Transmembrane helix</keyword>
<dbReference type="InterPro" id="IPR027469">
    <property type="entry name" value="Cation_efflux_TMD_sf"/>
</dbReference>
<dbReference type="InterPro" id="IPR050681">
    <property type="entry name" value="CDF/SLC30A"/>
</dbReference>
<evidence type="ECO:0000256" key="4">
    <source>
        <dbReference type="ARBA" id="ARBA00022692"/>
    </source>
</evidence>
<feature type="domain" description="Cation efflux protein transmembrane" evidence="10">
    <location>
        <begin position="46"/>
        <end position="265"/>
    </location>
</feature>
<dbReference type="GO" id="GO:0010043">
    <property type="term" value="P:response to zinc ion"/>
    <property type="evidence" value="ECO:0007669"/>
    <property type="project" value="TreeGrafter"/>
</dbReference>
<dbReference type="InterPro" id="IPR036837">
    <property type="entry name" value="Cation_efflux_CTD_sf"/>
</dbReference>
<dbReference type="PANTHER" id="PTHR11562">
    <property type="entry name" value="CATION EFFLUX PROTEIN/ ZINC TRANSPORTER"/>
    <property type="match status" value="1"/>
</dbReference>
<feature type="transmembrane region" description="Helical" evidence="9">
    <location>
        <begin position="236"/>
        <end position="257"/>
    </location>
</feature>
<evidence type="ECO:0000256" key="5">
    <source>
        <dbReference type="ARBA" id="ARBA00022906"/>
    </source>
</evidence>
<dbReference type="Pfam" id="PF16916">
    <property type="entry name" value="ZT_dimer"/>
    <property type="match status" value="1"/>
</dbReference>
<evidence type="ECO:0000259" key="10">
    <source>
        <dbReference type="Pfam" id="PF01545"/>
    </source>
</evidence>
<dbReference type="FunFam" id="1.20.1510.10:FF:000027">
    <property type="entry name" value="Zinc transporter ttm-1"/>
    <property type="match status" value="1"/>
</dbReference>
<reference evidence="12" key="1">
    <citation type="submission" date="2023-07" db="EMBL/GenBank/DDBJ databases">
        <authorList>
            <consortium name="CYATHOMIX"/>
        </authorList>
    </citation>
    <scope>NUCLEOTIDE SEQUENCE</scope>
    <source>
        <strain evidence="12">N/A</strain>
    </source>
</reference>
<dbReference type="NCBIfam" id="TIGR01297">
    <property type="entry name" value="CDF"/>
    <property type="match status" value="1"/>
</dbReference>
<protein>
    <recommendedName>
        <fullName evidence="14">Zinc transporter 2</fullName>
    </recommendedName>
</protein>
<dbReference type="SUPFAM" id="SSF161111">
    <property type="entry name" value="Cation efflux protein transmembrane domain-like"/>
    <property type="match status" value="1"/>
</dbReference>
<dbReference type="GO" id="GO:0005385">
    <property type="term" value="F:zinc ion transmembrane transporter activity"/>
    <property type="evidence" value="ECO:0007669"/>
    <property type="project" value="TreeGrafter"/>
</dbReference>
<evidence type="ECO:0000256" key="7">
    <source>
        <dbReference type="ARBA" id="ARBA00023065"/>
    </source>
</evidence>
<sequence length="357" mass="39765">MSETTALLNKNGATYDSMKVNNNYYHCHDEISRENLAKSKKAIRILWISLIICLFFMTCEVIGGFWANSLAIVTDAAHLLTDFASMLISLFSIYIATKKPSQRMSFGFYRAEVLGAFFSVFLIWIVTGVLVVMAVRRMIHKDYEIDATIMAITASIGVGVNMIMGILLYFGGHSHSHSGGHSHEIRVANAEHGKASNDEPNINVRAAFIHVLGDLIQSVGVLIAALIIYFRANLAIMDPICTLIFSVIVLCTTIYILKDAMVVLLEGRPNNIDFTNVFSSLEHINGVKKVHDLRIWALTMDKLAVSVHLEVAEPEIAQSVLRETRAMLQKVYNVHESTIQIENFVEKDCGRCDVPAQ</sequence>
<keyword evidence="5" id="KW-0864">Zinc transport</keyword>
<dbReference type="GO" id="GO:0005886">
    <property type="term" value="C:plasma membrane"/>
    <property type="evidence" value="ECO:0007669"/>
    <property type="project" value="TreeGrafter"/>
</dbReference>
<evidence type="ECO:0000313" key="12">
    <source>
        <dbReference type="EMBL" id="CAJ0610580.1"/>
    </source>
</evidence>
<keyword evidence="5" id="KW-0862">Zinc</keyword>
<dbReference type="SUPFAM" id="SSF160240">
    <property type="entry name" value="Cation efflux protein cytoplasmic domain-like"/>
    <property type="match status" value="1"/>
</dbReference>
<keyword evidence="4 9" id="KW-0812">Transmembrane</keyword>
<feature type="domain" description="Cation efflux protein cytoplasmic" evidence="11">
    <location>
        <begin position="269"/>
        <end position="343"/>
    </location>
</feature>
<comment type="similarity">
    <text evidence="2">Belongs to the cation diffusion facilitator (CDF) transporter (TC 2.A.4) family. SLC30A subfamily.</text>
</comment>
<evidence type="ECO:0000256" key="1">
    <source>
        <dbReference type="ARBA" id="ARBA00004141"/>
    </source>
</evidence>
<evidence type="ECO:0008006" key="14">
    <source>
        <dbReference type="Google" id="ProtNLM"/>
    </source>
</evidence>
<dbReference type="Pfam" id="PF01545">
    <property type="entry name" value="Cation_efflux"/>
    <property type="match status" value="1"/>
</dbReference>
<evidence type="ECO:0000256" key="3">
    <source>
        <dbReference type="ARBA" id="ARBA00022448"/>
    </source>
</evidence>
<dbReference type="InterPro" id="IPR002524">
    <property type="entry name" value="Cation_efflux"/>
</dbReference>
<feature type="transmembrane region" description="Helical" evidence="9">
    <location>
        <begin position="79"/>
        <end position="97"/>
    </location>
</feature>
<keyword evidence="13" id="KW-1185">Reference proteome</keyword>
<evidence type="ECO:0000256" key="6">
    <source>
        <dbReference type="ARBA" id="ARBA00022989"/>
    </source>
</evidence>
<evidence type="ECO:0000256" key="2">
    <source>
        <dbReference type="ARBA" id="ARBA00008873"/>
    </source>
</evidence>
<dbReference type="EMBL" id="CATQJL010000326">
    <property type="protein sequence ID" value="CAJ0610580.1"/>
    <property type="molecule type" value="Genomic_DNA"/>
</dbReference>
<dbReference type="InterPro" id="IPR058533">
    <property type="entry name" value="Cation_efflux_TM"/>
</dbReference>
<dbReference type="PANTHER" id="PTHR11562:SF17">
    <property type="entry name" value="RE54080P-RELATED"/>
    <property type="match status" value="1"/>
</dbReference>
<gene>
    <name evidence="12" type="ORF">CYNAS_LOCUS22563</name>
</gene>